<dbReference type="PANTHER" id="PTHR11929">
    <property type="entry name" value="ALPHA- 1,3 -FUCOSYLTRANSFERASE"/>
    <property type="match status" value="1"/>
</dbReference>
<keyword evidence="5 7" id="KW-0808">Transferase</keyword>
<keyword evidence="7" id="KW-0812">Transmembrane</keyword>
<keyword evidence="4 7" id="KW-0328">Glycosyltransferase</keyword>
<feature type="domain" description="Fucosyltransferase C-terminal" evidence="8">
    <location>
        <begin position="89"/>
        <end position="203"/>
    </location>
</feature>
<evidence type="ECO:0000256" key="4">
    <source>
        <dbReference type="ARBA" id="ARBA00022676"/>
    </source>
</evidence>
<sequence length="225" mass="25347">MILLAGLARGNTGVKVSWITTPLSTTFSAFATSSKKMTMALFIQKMLPKTTLLRNGLAAAVVLGSAYVYFLHVQTTVDHCSSDAPLVGNHSSGGPLPPERYYQTMESCKFYLAFENSVHRDYFTEKVNGPLSSGTVPIVLGPTRDNYEDAEALAHHLLDLDQDHQRYLQYFRWRRFYSDRPHLLTVRNVFTQPTCLTCDYLETIVMPTWLVDITDSAMFLTTGFE</sequence>
<name>A0AA47N1H6_MERPO</name>
<evidence type="ECO:0000259" key="8">
    <source>
        <dbReference type="Pfam" id="PF00852"/>
    </source>
</evidence>
<keyword evidence="7" id="KW-0333">Golgi apparatus</keyword>
<comment type="similarity">
    <text evidence="3 7">Belongs to the glycosyltransferase 10 family.</text>
</comment>
<evidence type="ECO:0000256" key="2">
    <source>
        <dbReference type="ARBA" id="ARBA00004922"/>
    </source>
</evidence>
<organism evidence="9 10">
    <name type="scientific">Merluccius polli</name>
    <name type="common">Benguela hake</name>
    <name type="synonym">Merluccius cadenati</name>
    <dbReference type="NCBI Taxonomy" id="89951"/>
    <lineage>
        <taxon>Eukaryota</taxon>
        <taxon>Metazoa</taxon>
        <taxon>Chordata</taxon>
        <taxon>Craniata</taxon>
        <taxon>Vertebrata</taxon>
        <taxon>Euteleostomi</taxon>
        <taxon>Actinopterygii</taxon>
        <taxon>Neopterygii</taxon>
        <taxon>Teleostei</taxon>
        <taxon>Neoteleostei</taxon>
        <taxon>Acanthomorphata</taxon>
        <taxon>Zeiogadaria</taxon>
        <taxon>Gadariae</taxon>
        <taxon>Gadiformes</taxon>
        <taxon>Gadoidei</taxon>
        <taxon>Merlucciidae</taxon>
        <taxon>Merluccius</taxon>
    </lineage>
</organism>
<dbReference type="EMBL" id="JAOPHQ010001708">
    <property type="protein sequence ID" value="KAK0149964.1"/>
    <property type="molecule type" value="Genomic_DNA"/>
</dbReference>
<accession>A0AA47N1H6</accession>
<evidence type="ECO:0000256" key="3">
    <source>
        <dbReference type="ARBA" id="ARBA00008919"/>
    </source>
</evidence>
<reference evidence="9" key="1">
    <citation type="journal article" date="2023" name="Front. Mar. Sci.">
        <title>A new Merluccius polli reference genome to investigate the effects of global change in West African waters.</title>
        <authorList>
            <person name="Mateo J.L."/>
            <person name="Blanco-Fernandez C."/>
            <person name="Garcia-Vazquez E."/>
            <person name="Machado-Schiaffino G."/>
        </authorList>
    </citation>
    <scope>NUCLEOTIDE SEQUENCE</scope>
    <source>
        <strain evidence="9">C29</strain>
        <tissue evidence="9">Fin</tissue>
    </source>
</reference>
<dbReference type="GO" id="GO:0046920">
    <property type="term" value="F:alpha-(1-&gt;3)-fucosyltransferase activity"/>
    <property type="evidence" value="ECO:0007669"/>
    <property type="project" value="TreeGrafter"/>
</dbReference>
<comment type="pathway">
    <text evidence="2">Protein modification; protein glycosylation.</text>
</comment>
<dbReference type="Gene3D" id="3.40.50.11660">
    <property type="entry name" value="Glycosyl transferase family 10, C-terminal domain"/>
    <property type="match status" value="1"/>
</dbReference>
<dbReference type="Pfam" id="PF00852">
    <property type="entry name" value="Glyco_transf_10"/>
    <property type="match status" value="1"/>
</dbReference>
<dbReference type="EC" id="2.4.1.-" evidence="7"/>
<evidence type="ECO:0000313" key="9">
    <source>
        <dbReference type="EMBL" id="KAK0149964.1"/>
    </source>
</evidence>
<comment type="subcellular location">
    <subcellularLocation>
        <location evidence="6">Endomembrane system</location>
        <topology evidence="6">Single-pass membrane protein</topology>
    </subcellularLocation>
    <subcellularLocation>
        <location evidence="7">Golgi apparatus</location>
        <location evidence="7">Golgi stack membrane</location>
        <topology evidence="7">Single-pass type II membrane protein</topology>
    </subcellularLocation>
    <subcellularLocation>
        <location evidence="1">Membrane</location>
        <topology evidence="1">Single-pass type II membrane protein</topology>
    </subcellularLocation>
</comment>
<evidence type="ECO:0000256" key="6">
    <source>
        <dbReference type="ARBA" id="ARBA00037847"/>
    </source>
</evidence>
<comment type="caution">
    <text evidence="9">The sequence shown here is derived from an EMBL/GenBank/DDBJ whole genome shotgun (WGS) entry which is preliminary data.</text>
</comment>
<keyword evidence="7" id="KW-0472">Membrane</keyword>
<dbReference type="AlphaFoldDB" id="A0AA47N1H6"/>
<evidence type="ECO:0000256" key="5">
    <source>
        <dbReference type="ARBA" id="ARBA00022679"/>
    </source>
</evidence>
<keyword evidence="10" id="KW-1185">Reference proteome</keyword>
<evidence type="ECO:0000256" key="1">
    <source>
        <dbReference type="ARBA" id="ARBA00004606"/>
    </source>
</evidence>
<dbReference type="PANTHER" id="PTHR11929:SF10">
    <property type="entry name" value="4-GALACTOSYL-N-ACETYLGLUCOSAMINIDE 3-ALPHA-L-FUCOSYLTRANSFERASE 9"/>
    <property type="match status" value="1"/>
</dbReference>
<dbReference type="InterPro" id="IPR055270">
    <property type="entry name" value="Glyco_tran_10_C"/>
</dbReference>
<dbReference type="GO" id="GO:0032580">
    <property type="term" value="C:Golgi cisterna membrane"/>
    <property type="evidence" value="ECO:0007669"/>
    <property type="project" value="UniProtKB-SubCell"/>
</dbReference>
<evidence type="ECO:0000313" key="10">
    <source>
        <dbReference type="Proteomes" id="UP001174136"/>
    </source>
</evidence>
<gene>
    <name evidence="9" type="primary">FUT9</name>
    <name evidence="9" type="ORF">N1851_009288</name>
</gene>
<dbReference type="InterPro" id="IPR038577">
    <property type="entry name" value="GT10-like_C_sf"/>
</dbReference>
<dbReference type="SUPFAM" id="SSF53756">
    <property type="entry name" value="UDP-Glycosyltransferase/glycogen phosphorylase"/>
    <property type="match status" value="1"/>
</dbReference>
<proteinExistence type="inferred from homology"/>
<dbReference type="InterPro" id="IPR001503">
    <property type="entry name" value="Glyco_trans_10"/>
</dbReference>
<protein>
    <recommendedName>
        <fullName evidence="7">Fucosyltransferase</fullName>
        <ecNumber evidence="7">2.4.1.-</ecNumber>
    </recommendedName>
</protein>
<evidence type="ECO:0000256" key="7">
    <source>
        <dbReference type="RuleBase" id="RU003832"/>
    </source>
</evidence>
<dbReference type="Proteomes" id="UP001174136">
    <property type="component" value="Unassembled WGS sequence"/>
</dbReference>